<feature type="compositionally biased region" description="Low complexity" evidence="1">
    <location>
        <begin position="96"/>
        <end position="112"/>
    </location>
</feature>
<evidence type="ECO:0000313" key="2">
    <source>
        <dbReference type="EMBL" id="CAA9306499.1"/>
    </source>
</evidence>
<proteinExistence type="predicted"/>
<dbReference type="GO" id="GO:0004177">
    <property type="term" value="F:aminopeptidase activity"/>
    <property type="evidence" value="ECO:0007669"/>
    <property type="project" value="UniProtKB-KW"/>
</dbReference>
<dbReference type="EMBL" id="CADCTX010000202">
    <property type="protein sequence ID" value="CAA9306499.1"/>
    <property type="molecule type" value="Genomic_DNA"/>
</dbReference>
<feature type="compositionally biased region" description="Basic and acidic residues" evidence="1">
    <location>
        <begin position="57"/>
        <end position="90"/>
    </location>
</feature>
<keyword evidence="2" id="KW-0645">Protease</keyword>
<feature type="compositionally biased region" description="Basic and acidic residues" evidence="1">
    <location>
        <begin position="1"/>
        <end position="27"/>
    </location>
</feature>
<feature type="non-terminal residue" evidence="2">
    <location>
        <position position="265"/>
    </location>
</feature>
<feature type="region of interest" description="Disordered" evidence="1">
    <location>
        <begin position="1"/>
        <end position="265"/>
    </location>
</feature>
<organism evidence="2">
    <name type="scientific">uncultured Gemmatimonadaceae bacterium</name>
    <dbReference type="NCBI Taxonomy" id="246130"/>
    <lineage>
        <taxon>Bacteria</taxon>
        <taxon>Pseudomonadati</taxon>
        <taxon>Gemmatimonadota</taxon>
        <taxon>Gemmatimonadia</taxon>
        <taxon>Gemmatimonadales</taxon>
        <taxon>Gemmatimonadaceae</taxon>
        <taxon>environmental samples</taxon>
    </lineage>
</organism>
<feature type="compositionally biased region" description="Basic and acidic residues" evidence="1">
    <location>
        <begin position="246"/>
        <end position="265"/>
    </location>
</feature>
<feature type="compositionally biased region" description="Basic residues" evidence="1">
    <location>
        <begin position="28"/>
        <end position="56"/>
    </location>
</feature>
<feature type="non-terminal residue" evidence="2">
    <location>
        <position position="1"/>
    </location>
</feature>
<name>A0A6J4KHZ0_9BACT</name>
<gene>
    <name evidence="2" type="ORF">AVDCRST_MAG40-698</name>
</gene>
<keyword evidence="2" id="KW-0031">Aminopeptidase</keyword>
<accession>A0A6J4KHZ0</accession>
<reference evidence="2" key="1">
    <citation type="submission" date="2020-02" db="EMBL/GenBank/DDBJ databases">
        <authorList>
            <person name="Meier V. D."/>
        </authorList>
    </citation>
    <scope>NUCLEOTIDE SEQUENCE</scope>
    <source>
        <strain evidence="2">AVDCRST_MAG40</strain>
    </source>
</reference>
<dbReference type="AlphaFoldDB" id="A0A6J4KHZ0"/>
<keyword evidence="2" id="KW-0378">Hydrolase</keyword>
<feature type="compositionally biased region" description="Low complexity" evidence="1">
    <location>
        <begin position="156"/>
        <end position="174"/>
    </location>
</feature>
<feature type="compositionally biased region" description="Basic and acidic residues" evidence="1">
    <location>
        <begin position="123"/>
        <end position="145"/>
    </location>
</feature>
<evidence type="ECO:0000256" key="1">
    <source>
        <dbReference type="SAM" id="MobiDB-lite"/>
    </source>
</evidence>
<sequence length="265" mass="28917">RREAARAQRRGERARAAAERLLHEGGRHPPRRDVHRGRAHGRHRVGRGGQRRRLGHRARDGAGARAERPRREDRALDPLRALEQRGDGAQRRARLRGPAAGAAGAREPGRLGSLPGAQVAGDDPARHDAVRPRDAARRRDDEPRAAPRGRRERRVPGGVQARGRVAGAGLALPAGEREVRHRLPGRGGEPHDEHRLRPLPGPRAGDQPPRERARHAGGQRLGPALAPAHGPVRDVRRQGLPPRAQRGADDAGRGEPARRRDAHAL</sequence>
<protein>
    <submittedName>
        <fullName evidence="2">Leucine aminopeptidase-related protein</fullName>
    </submittedName>
</protein>